<accession>A0A1D6ECU2</accession>
<name>A0A1D6ECU2_MAIZE</name>
<dbReference type="InterPro" id="IPR012337">
    <property type="entry name" value="RNaseH-like_sf"/>
</dbReference>
<dbReference type="AlphaFoldDB" id="A0A1D6ECU2"/>
<organism evidence="1">
    <name type="scientific">Zea mays</name>
    <name type="common">Maize</name>
    <dbReference type="NCBI Taxonomy" id="4577"/>
    <lineage>
        <taxon>Eukaryota</taxon>
        <taxon>Viridiplantae</taxon>
        <taxon>Streptophyta</taxon>
        <taxon>Embryophyta</taxon>
        <taxon>Tracheophyta</taxon>
        <taxon>Spermatophyta</taxon>
        <taxon>Magnoliopsida</taxon>
        <taxon>Liliopsida</taxon>
        <taxon>Poales</taxon>
        <taxon>Poaceae</taxon>
        <taxon>PACMAD clade</taxon>
        <taxon>Panicoideae</taxon>
        <taxon>Andropogonodae</taxon>
        <taxon>Andropogoneae</taxon>
        <taxon>Tripsacinae</taxon>
        <taxon>Zea</taxon>
    </lineage>
</organism>
<dbReference type="OMA" id="NSLHAMM"/>
<gene>
    <name evidence="1" type="ORF">ZEAMMB73_Zm00001d003995</name>
</gene>
<dbReference type="SUPFAM" id="SSF53098">
    <property type="entry name" value="Ribonuclease H-like"/>
    <property type="match status" value="1"/>
</dbReference>
<dbReference type="EMBL" id="CM007648">
    <property type="protein sequence ID" value="ONM18118.1"/>
    <property type="molecule type" value="Genomic_DNA"/>
</dbReference>
<protein>
    <submittedName>
        <fullName evidence="1">Uncharacterized protein</fullName>
    </submittedName>
</protein>
<evidence type="ECO:0000313" key="1">
    <source>
        <dbReference type="EMBL" id="ONM18118.1"/>
    </source>
</evidence>
<sequence>MTMQEGKKEGRFLYKHNSLHAMMKEKIGGELVRWNATRFGTLFLFLQSFWDRQDKFQAWMVSSDWKNNDWRDEKDHKFTYGCLIDRIWWEKIEMVLKTVTPLYYVLRFVDQQKNGTISAFLTKMLSAQAEIFAKLKHDKNVKRDFMKKVNEIIRKRTQYLLNDTLMLEGSALDPKSLYTSKLATHHSAILAVTLTIKKLAHSPIESIAIDQFTRTFSKKREFIWITRGSILDTSC</sequence>
<reference evidence="1" key="1">
    <citation type="submission" date="2015-12" db="EMBL/GenBank/DDBJ databases">
        <title>Update maize B73 reference genome by single molecule sequencing technologies.</title>
        <authorList>
            <consortium name="Maize Genome Sequencing Project"/>
            <person name="Ware D."/>
        </authorList>
    </citation>
    <scope>NUCLEOTIDE SEQUENCE [LARGE SCALE GENOMIC DNA]</scope>
    <source>
        <tissue evidence="1">Seedling</tissue>
    </source>
</reference>
<proteinExistence type="predicted"/>